<evidence type="ECO:0000313" key="2">
    <source>
        <dbReference type="Proteomes" id="UP001499884"/>
    </source>
</evidence>
<keyword evidence="2" id="KW-1185">Reference proteome</keyword>
<sequence>MGDRVLVAHQPAYWPWCGYFSRLLDVGELVLLDHVQFSERGWQHRNTAADRYGRPVRLTVPVRRDFGQRLTEVRIAEPDFRERHWRTLSETYRRAPHFNRFADRLQELYARPWTHLVDLNEAVTRLILDALDLDVTLVRTSGAPPSGTKTVALVDLCRRHQANVLRVGTGAGAYLDAGLLDEAGIRIEVAAYDHIPYGRTRSRPSGLSVLDLLMHEGPRARAVLTAGARTAPFTSTPREVHA</sequence>
<organism evidence="1 2">
    <name type="scientific">Streptomyces tremellae</name>
    <dbReference type="NCBI Taxonomy" id="1124239"/>
    <lineage>
        <taxon>Bacteria</taxon>
        <taxon>Bacillati</taxon>
        <taxon>Actinomycetota</taxon>
        <taxon>Actinomycetes</taxon>
        <taxon>Kitasatosporales</taxon>
        <taxon>Streptomycetaceae</taxon>
        <taxon>Streptomyces</taxon>
    </lineage>
</organism>
<dbReference type="Proteomes" id="UP001499884">
    <property type="component" value="Unassembled WGS sequence"/>
</dbReference>
<proteinExistence type="predicted"/>
<protein>
    <submittedName>
        <fullName evidence="1">WbqC family protein</fullName>
    </submittedName>
</protein>
<evidence type="ECO:0000313" key="1">
    <source>
        <dbReference type="EMBL" id="GAA3711021.1"/>
    </source>
</evidence>
<dbReference type="RefSeq" id="WP_345640673.1">
    <property type="nucleotide sequence ID" value="NZ_BAABEP010000002.1"/>
</dbReference>
<name>A0ABP7DWK6_9ACTN</name>
<reference evidence="2" key="1">
    <citation type="journal article" date="2019" name="Int. J. Syst. Evol. Microbiol.">
        <title>The Global Catalogue of Microorganisms (GCM) 10K type strain sequencing project: providing services to taxonomists for standard genome sequencing and annotation.</title>
        <authorList>
            <consortium name="The Broad Institute Genomics Platform"/>
            <consortium name="The Broad Institute Genome Sequencing Center for Infectious Disease"/>
            <person name="Wu L."/>
            <person name="Ma J."/>
        </authorList>
    </citation>
    <scope>NUCLEOTIDE SEQUENCE [LARGE SCALE GENOMIC DNA]</scope>
    <source>
        <strain evidence="2">JCM 30846</strain>
    </source>
</reference>
<accession>A0ABP7DWK6</accession>
<comment type="caution">
    <text evidence="1">The sequence shown here is derived from an EMBL/GenBank/DDBJ whole genome shotgun (WGS) entry which is preliminary data.</text>
</comment>
<dbReference type="Pfam" id="PF08889">
    <property type="entry name" value="WbqC"/>
    <property type="match status" value="1"/>
</dbReference>
<gene>
    <name evidence="1" type="ORF">GCM10023082_06090</name>
</gene>
<dbReference type="EMBL" id="BAABEP010000002">
    <property type="protein sequence ID" value="GAA3711021.1"/>
    <property type="molecule type" value="Genomic_DNA"/>
</dbReference>
<dbReference type="InterPro" id="IPR014985">
    <property type="entry name" value="WbqC"/>
</dbReference>